<name>A0A9Q9DC20_ENSAD</name>
<dbReference type="OrthoDB" id="8374210at2"/>
<feature type="region of interest" description="Disordered" evidence="1">
    <location>
        <begin position="23"/>
        <end position="55"/>
    </location>
</feature>
<gene>
    <name evidence="2" type="ORF">NE863_26230</name>
    <name evidence="3" type="ORF">P4B07_26870</name>
</gene>
<evidence type="ECO:0000313" key="2">
    <source>
        <dbReference type="EMBL" id="USJ25959.1"/>
    </source>
</evidence>
<dbReference type="KEGG" id="eah:FA04_26535"/>
<keyword evidence="5" id="KW-1185">Reference proteome</keyword>
<geneLocation type="plasmid" evidence="3 5">
    <name>unnamedA</name>
</geneLocation>
<sequence length="84" mass="9208">MASRDRYSRKLECAKCGAAGFAEASENDKGKGSNRGFTIDVMPKGFSTERTSPDPAKHMVRCRCGNVFAFKQKTVYAPGSEPRD</sequence>
<dbReference type="Proteomes" id="UP001214094">
    <property type="component" value="Plasmid unnamedA"/>
</dbReference>
<organism evidence="2 4">
    <name type="scientific">Ensifer adhaerens</name>
    <name type="common">Sinorhizobium morelense</name>
    <dbReference type="NCBI Taxonomy" id="106592"/>
    <lineage>
        <taxon>Bacteria</taxon>
        <taxon>Pseudomonadati</taxon>
        <taxon>Pseudomonadota</taxon>
        <taxon>Alphaproteobacteria</taxon>
        <taxon>Hyphomicrobiales</taxon>
        <taxon>Rhizobiaceae</taxon>
        <taxon>Sinorhizobium/Ensifer group</taxon>
        <taxon>Ensifer</taxon>
    </lineage>
</organism>
<keyword evidence="2" id="KW-0614">Plasmid</keyword>
<dbReference type="EMBL" id="CP098808">
    <property type="protein sequence ID" value="USJ25959.1"/>
    <property type="molecule type" value="Genomic_DNA"/>
</dbReference>
<dbReference type="RefSeq" id="WP_034805462.1">
    <property type="nucleotide sequence ID" value="NZ_CAXURO020000002.1"/>
</dbReference>
<evidence type="ECO:0000256" key="1">
    <source>
        <dbReference type="SAM" id="MobiDB-lite"/>
    </source>
</evidence>
<evidence type="ECO:0000313" key="4">
    <source>
        <dbReference type="Proteomes" id="UP001055460"/>
    </source>
</evidence>
<dbReference type="Proteomes" id="UP001055460">
    <property type="component" value="Plasmid pA"/>
</dbReference>
<geneLocation type="plasmid" evidence="2 4">
    <name>pA</name>
</geneLocation>
<protein>
    <submittedName>
        <fullName evidence="2">Uncharacterized protein</fullName>
    </submittedName>
</protein>
<dbReference type="GeneID" id="29521614"/>
<reference evidence="2" key="1">
    <citation type="submission" date="2022-06" db="EMBL/GenBank/DDBJ databases">
        <title>Physiological and biochemical characterization and genomic elucidation of a strain of the genus Ensifer adhaerens M8 that combines arsenic oxidation and chromium reduction.</title>
        <authorList>
            <person name="Li X."/>
            <person name="Yu c."/>
        </authorList>
    </citation>
    <scope>NUCLEOTIDE SEQUENCE</scope>
    <source>
        <strain evidence="2">M8</strain>
        <plasmid evidence="2">pA</plasmid>
    </source>
</reference>
<reference evidence="3 5" key="2">
    <citation type="submission" date="2023-03" db="EMBL/GenBank/DDBJ databases">
        <title>Comparative genome and transcriptome analysis combination mining strategies for increasing vitamin B12 production of Ensifer adhaerens strain.</title>
        <authorList>
            <person name="Yongheng L."/>
        </authorList>
    </citation>
    <scope>NUCLEOTIDE SEQUENCE [LARGE SCALE GENOMIC DNA]</scope>
    <source>
        <strain evidence="3 5">Casida A-T305</strain>
        <plasmid evidence="3 5">unnamedA</plasmid>
    </source>
</reference>
<evidence type="ECO:0000313" key="5">
    <source>
        <dbReference type="Proteomes" id="UP001214094"/>
    </source>
</evidence>
<dbReference type="AlphaFoldDB" id="A0A9Q9DC20"/>
<dbReference type="EMBL" id="CP121309">
    <property type="protein sequence ID" value="WFP93347.1"/>
    <property type="molecule type" value="Genomic_DNA"/>
</dbReference>
<accession>A0A9Q9DC20</accession>
<proteinExistence type="predicted"/>
<evidence type="ECO:0000313" key="3">
    <source>
        <dbReference type="EMBL" id="WFP93347.1"/>
    </source>
</evidence>